<evidence type="ECO:0000256" key="14">
    <source>
        <dbReference type="SAM" id="Coils"/>
    </source>
</evidence>
<organism evidence="17 18">
    <name type="scientific">Castilleja foliolosa</name>
    <dbReference type="NCBI Taxonomy" id="1961234"/>
    <lineage>
        <taxon>Eukaryota</taxon>
        <taxon>Viridiplantae</taxon>
        <taxon>Streptophyta</taxon>
        <taxon>Embryophyta</taxon>
        <taxon>Tracheophyta</taxon>
        <taxon>Spermatophyta</taxon>
        <taxon>Magnoliopsida</taxon>
        <taxon>eudicotyledons</taxon>
        <taxon>Gunneridae</taxon>
        <taxon>Pentapetalae</taxon>
        <taxon>asterids</taxon>
        <taxon>lamiids</taxon>
        <taxon>Lamiales</taxon>
        <taxon>Orobanchaceae</taxon>
        <taxon>Pedicularideae</taxon>
        <taxon>Castillejinae</taxon>
        <taxon>Castilleja</taxon>
    </lineage>
</organism>
<evidence type="ECO:0000256" key="13">
    <source>
        <dbReference type="PROSITE-ProRule" id="PRU00283"/>
    </source>
</evidence>
<dbReference type="PANTHER" id="PTHR47970:SF30">
    <property type="entry name" value="KINESIN-LIKE PROTEIN"/>
    <property type="match status" value="1"/>
</dbReference>
<feature type="region of interest" description="Disordered" evidence="15">
    <location>
        <begin position="48"/>
        <end position="68"/>
    </location>
</feature>
<dbReference type="GO" id="GO:0005524">
    <property type="term" value="F:ATP binding"/>
    <property type="evidence" value="ECO:0007669"/>
    <property type="project" value="UniProtKB-UniRule"/>
</dbReference>
<evidence type="ECO:0000256" key="11">
    <source>
        <dbReference type="ARBA" id="ARBA00063975"/>
    </source>
</evidence>
<evidence type="ECO:0000259" key="16">
    <source>
        <dbReference type="PROSITE" id="PS50067"/>
    </source>
</evidence>
<dbReference type="Gene3D" id="3.40.850.10">
    <property type="entry name" value="Kinesin motor domain"/>
    <property type="match status" value="1"/>
</dbReference>
<sequence length="1041" mass="115337">MSSNSYRNGGSISKGGGGAIKFENYNSKYSSSSASSSSSFKSRLQQPVTVASSLRRTSHGSRRDESTVSGRVRVAVRLRPRNSEEMVADADFADCVELQPELKRLKLRKNNWDSDTFEFDEVLTEFASQKRVYEVVAKPVVESVLEGYNGTVMTYGQTGTGKTYTLGRLGEKDASDRGIMLRAMEDILSKISPENDEVSVSYFQLYMETVQDLLNPANDNISIVEDPKSGDVSLPGATLVEIRNHNSFMELLQLGEAHRFAANTKLNTESSRSHAILMVHIKRSVKGKKSSFVSENGNMNLMGKNLKPPVVRKSKLVIVDLAGSERIDKSGSEGHTLDEAKSINLSLSALGKCINALAENSAHVPVRDSKLTRLLRDSFGGTARTSLIITIGPSPRHRGETSSTIMFGQRAMKVENMVKIKEEFDYKSLSRRLEIQLDKLIAEHERQQNSFQDEYERISLEAKKRVSEVEQNYDDALEKEKLKCQKEYKESVKKLEVEWAAKQEKQGHRKVKFGPSNDRIDPKSNSEPPTRSASGEFAEIKQKLQNETLLRKAAEAEVDNLKNQKSQWKTSEAARNAELLKLHAMLEDEECQKAKLEEEIQMLQSQLLQISSEADESRTNLDRRIASGNVLGSLDSLIPQDNHQQLRDSGDGEKASMVKLFEQVGLHKILSLLESEDANVRIHAVKVVANLAAEESNQERIVEAGGLTSLLTLFKSSNDETIHRVAAGAIANLAMNETNQELIMSQGGTSLLSLTAAKAEDPQTLRMVAGAIANLCGNDKLLTKLRAEGGIRALLGMVRCRNSDVLAQVARGIANFAKCESRASTQETRGGRSVLIEDGALPWIVQNANNETSIIRRHIELALCHLAQHDAWGFFTKLLKFDKSSSFSCPVSDGEIECLCVCSSNSCWLLATMLSSDSFNLSDSSSLLGDHLYRMDYMDFVQNHIDRNADITLSCAPVGDSQASAFRLVKINSRGRITQFSEKTKGPNKKAVQVDTSIIGLSPLDASKSPYVASMGVYAFRTHYFKAHVVSKRMQRVWIRS</sequence>
<dbReference type="InterPro" id="IPR016024">
    <property type="entry name" value="ARM-type_fold"/>
</dbReference>
<keyword evidence="5" id="KW-0677">Repeat</keyword>
<dbReference type="Gene3D" id="1.25.10.10">
    <property type="entry name" value="Leucine-rich Repeat Variant"/>
    <property type="match status" value="1"/>
</dbReference>
<dbReference type="GO" id="GO:0003774">
    <property type="term" value="F:cytoskeletal motor activity"/>
    <property type="evidence" value="ECO:0007669"/>
    <property type="project" value="UniProtKB-UniRule"/>
</dbReference>
<name>A0ABD3BRP2_9LAMI</name>
<feature type="repeat" description="ARM" evidence="12">
    <location>
        <begin position="705"/>
        <end position="748"/>
    </location>
</feature>
<dbReference type="InterPro" id="IPR011989">
    <property type="entry name" value="ARM-like"/>
</dbReference>
<keyword evidence="6 13" id="KW-0547">Nucleotide-binding</keyword>
<proteinExistence type="inferred from homology"/>
<keyword evidence="9 13" id="KW-0505">Motor protein</keyword>
<gene>
    <name evidence="17" type="ORF">CASFOL_036945</name>
</gene>
<keyword evidence="4" id="KW-0493">Microtubule</keyword>
<dbReference type="EMBL" id="JAVIJP010000069">
    <property type="protein sequence ID" value="KAL3619375.1"/>
    <property type="molecule type" value="Genomic_DNA"/>
</dbReference>
<reference evidence="18" key="1">
    <citation type="journal article" date="2024" name="IScience">
        <title>Strigolactones Initiate the Formation of Haustorium-like Structures in Castilleja.</title>
        <authorList>
            <person name="Buerger M."/>
            <person name="Peterson D."/>
            <person name="Chory J."/>
        </authorList>
    </citation>
    <scope>NUCLEOTIDE SEQUENCE [LARGE SCALE GENOMIC DNA]</scope>
</reference>
<dbReference type="AlphaFoldDB" id="A0ABD3BRP2"/>
<feature type="binding site" evidence="13">
    <location>
        <begin position="156"/>
        <end position="163"/>
    </location>
    <ligand>
        <name>ATP</name>
        <dbReference type="ChEBI" id="CHEBI:30616"/>
    </ligand>
</feature>
<dbReference type="Pfam" id="PF00483">
    <property type="entry name" value="NTP_transferase"/>
    <property type="match status" value="1"/>
</dbReference>
<evidence type="ECO:0000256" key="2">
    <source>
        <dbReference type="ARBA" id="ARBA00010103"/>
    </source>
</evidence>
<dbReference type="PANTHER" id="PTHR47970">
    <property type="entry name" value="KINESIN-LIKE PROTEIN KIF11"/>
    <property type="match status" value="1"/>
</dbReference>
<evidence type="ECO:0000313" key="17">
    <source>
        <dbReference type="EMBL" id="KAL3619375.1"/>
    </source>
</evidence>
<dbReference type="SMART" id="SM00185">
    <property type="entry name" value="ARM"/>
    <property type="match status" value="4"/>
</dbReference>
<evidence type="ECO:0000256" key="1">
    <source>
        <dbReference type="ARBA" id="ARBA00004245"/>
    </source>
</evidence>
<dbReference type="SUPFAM" id="SSF53448">
    <property type="entry name" value="Nucleotide-diphospho-sugar transferases"/>
    <property type="match status" value="1"/>
</dbReference>
<dbReference type="Pfam" id="PF00225">
    <property type="entry name" value="Kinesin"/>
    <property type="match status" value="1"/>
</dbReference>
<feature type="coiled-coil region" evidence="14">
    <location>
        <begin position="430"/>
        <end position="479"/>
    </location>
</feature>
<dbReference type="SMART" id="SM00129">
    <property type="entry name" value="KISc"/>
    <property type="match status" value="1"/>
</dbReference>
<dbReference type="InterPro" id="IPR047149">
    <property type="entry name" value="KIF11-like"/>
</dbReference>
<evidence type="ECO:0000256" key="4">
    <source>
        <dbReference type="ARBA" id="ARBA00022701"/>
    </source>
</evidence>
<keyword evidence="10" id="KW-0206">Cytoskeleton</keyword>
<evidence type="ECO:0000256" key="6">
    <source>
        <dbReference type="ARBA" id="ARBA00022741"/>
    </source>
</evidence>
<evidence type="ECO:0000256" key="7">
    <source>
        <dbReference type="ARBA" id="ARBA00022840"/>
    </source>
</evidence>
<evidence type="ECO:0000256" key="8">
    <source>
        <dbReference type="ARBA" id="ARBA00023054"/>
    </source>
</evidence>
<dbReference type="InterPro" id="IPR036961">
    <property type="entry name" value="Kinesin_motor_dom_sf"/>
</dbReference>
<feature type="repeat" description="ARM" evidence="12">
    <location>
        <begin position="664"/>
        <end position="706"/>
    </location>
</feature>
<protein>
    <recommendedName>
        <fullName evidence="16">Kinesin motor domain-containing protein</fullName>
    </recommendedName>
</protein>
<dbReference type="InterPro" id="IPR005835">
    <property type="entry name" value="NTP_transferase_dom"/>
</dbReference>
<dbReference type="SUPFAM" id="SSF48371">
    <property type="entry name" value="ARM repeat"/>
    <property type="match status" value="1"/>
</dbReference>
<feature type="region of interest" description="Disordered" evidence="15">
    <location>
        <begin position="506"/>
        <end position="537"/>
    </location>
</feature>
<dbReference type="Pfam" id="PF00514">
    <property type="entry name" value="Arm"/>
    <property type="match status" value="1"/>
</dbReference>
<dbReference type="Gene3D" id="3.90.550.10">
    <property type="entry name" value="Spore Coat Polysaccharide Biosynthesis Protein SpsA, Chain A"/>
    <property type="match status" value="1"/>
</dbReference>
<dbReference type="CDD" id="cd00106">
    <property type="entry name" value="KISc"/>
    <property type="match status" value="1"/>
</dbReference>
<evidence type="ECO:0000313" key="18">
    <source>
        <dbReference type="Proteomes" id="UP001632038"/>
    </source>
</evidence>
<dbReference type="PROSITE" id="PS00411">
    <property type="entry name" value="KINESIN_MOTOR_1"/>
    <property type="match status" value="1"/>
</dbReference>
<dbReference type="GO" id="GO:0005874">
    <property type="term" value="C:microtubule"/>
    <property type="evidence" value="ECO:0007669"/>
    <property type="project" value="UniProtKB-KW"/>
</dbReference>
<dbReference type="InterPro" id="IPR000225">
    <property type="entry name" value="Armadillo"/>
</dbReference>
<dbReference type="SUPFAM" id="SSF52540">
    <property type="entry name" value="P-loop containing nucleoside triphosphate hydrolases"/>
    <property type="match status" value="1"/>
</dbReference>
<evidence type="ECO:0000256" key="3">
    <source>
        <dbReference type="ARBA" id="ARBA00022490"/>
    </source>
</evidence>
<dbReference type="InterPro" id="IPR029044">
    <property type="entry name" value="Nucleotide-diphossugar_trans"/>
</dbReference>
<evidence type="ECO:0000256" key="10">
    <source>
        <dbReference type="ARBA" id="ARBA00023212"/>
    </source>
</evidence>
<accession>A0ABD3BRP2</accession>
<dbReference type="PROSITE" id="PS50067">
    <property type="entry name" value="KINESIN_MOTOR_2"/>
    <property type="match status" value="1"/>
</dbReference>
<evidence type="ECO:0000256" key="9">
    <source>
        <dbReference type="ARBA" id="ARBA00023175"/>
    </source>
</evidence>
<keyword evidence="7 13" id="KW-0067">ATP-binding</keyword>
<dbReference type="InterPro" id="IPR019821">
    <property type="entry name" value="Kinesin_motor_CS"/>
</dbReference>
<dbReference type="InterPro" id="IPR001752">
    <property type="entry name" value="Kinesin_motor_dom"/>
</dbReference>
<keyword evidence="3" id="KW-0963">Cytoplasm</keyword>
<comment type="caution">
    <text evidence="17">The sequence shown here is derived from an EMBL/GenBank/DDBJ whole genome shotgun (WGS) entry which is preliminary data.</text>
</comment>
<evidence type="ECO:0000256" key="12">
    <source>
        <dbReference type="PROSITE-ProRule" id="PRU00259"/>
    </source>
</evidence>
<dbReference type="PROSITE" id="PS50176">
    <property type="entry name" value="ARM_REPEAT"/>
    <property type="match status" value="2"/>
</dbReference>
<comment type="subunit">
    <text evidence="11">Interacts (via C-terminus) with NEK5.</text>
</comment>
<evidence type="ECO:0000256" key="15">
    <source>
        <dbReference type="SAM" id="MobiDB-lite"/>
    </source>
</evidence>
<keyword evidence="18" id="KW-1185">Reference proteome</keyword>
<comment type="subcellular location">
    <subcellularLocation>
        <location evidence="1">Cytoplasm</location>
        <location evidence="1">Cytoskeleton</location>
    </subcellularLocation>
</comment>
<dbReference type="PRINTS" id="PR00380">
    <property type="entry name" value="KINESINHEAVY"/>
</dbReference>
<dbReference type="FunFam" id="3.40.850.10:FF:000036">
    <property type="entry name" value="Kinesin-like protein"/>
    <property type="match status" value="1"/>
</dbReference>
<evidence type="ECO:0000256" key="5">
    <source>
        <dbReference type="ARBA" id="ARBA00022737"/>
    </source>
</evidence>
<feature type="coiled-coil region" evidence="14">
    <location>
        <begin position="537"/>
        <end position="613"/>
    </location>
</feature>
<comment type="similarity">
    <text evidence="2">Belongs to the TRAFAC class myosin-kinesin ATPase superfamily. Kinesin family. Ungrouped subfamily.</text>
</comment>
<keyword evidence="8 14" id="KW-0175">Coiled coil</keyword>
<dbReference type="Proteomes" id="UP001632038">
    <property type="component" value="Unassembled WGS sequence"/>
</dbReference>
<dbReference type="InterPro" id="IPR027417">
    <property type="entry name" value="P-loop_NTPase"/>
</dbReference>
<feature type="domain" description="Kinesin motor" evidence="16">
    <location>
        <begin position="71"/>
        <end position="414"/>
    </location>
</feature>